<evidence type="ECO:0008006" key="4">
    <source>
        <dbReference type="Google" id="ProtNLM"/>
    </source>
</evidence>
<dbReference type="Proteomes" id="UP000053660">
    <property type="component" value="Unassembled WGS sequence"/>
</dbReference>
<accession>A0A0B1SS41</accession>
<keyword evidence="1" id="KW-0812">Transmembrane</keyword>
<name>A0A0B1SS41_OESDE</name>
<gene>
    <name evidence="2" type="ORF">OESDEN_13903</name>
</gene>
<feature type="non-terminal residue" evidence="2">
    <location>
        <position position="99"/>
    </location>
</feature>
<keyword evidence="1" id="KW-0472">Membrane</keyword>
<dbReference type="AlphaFoldDB" id="A0A0B1SS41"/>
<organism evidence="2 3">
    <name type="scientific">Oesophagostomum dentatum</name>
    <name type="common">Nodular worm</name>
    <dbReference type="NCBI Taxonomy" id="61180"/>
    <lineage>
        <taxon>Eukaryota</taxon>
        <taxon>Metazoa</taxon>
        <taxon>Ecdysozoa</taxon>
        <taxon>Nematoda</taxon>
        <taxon>Chromadorea</taxon>
        <taxon>Rhabditida</taxon>
        <taxon>Rhabditina</taxon>
        <taxon>Rhabditomorpha</taxon>
        <taxon>Strongyloidea</taxon>
        <taxon>Strongylidae</taxon>
        <taxon>Oesophagostomum</taxon>
    </lineage>
</organism>
<proteinExistence type="predicted"/>
<feature type="transmembrane region" description="Helical" evidence="1">
    <location>
        <begin position="17"/>
        <end position="38"/>
    </location>
</feature>
<evidence type="ECO:0000313" key="2">
    <source>
        <dbReference type="EMBL" id="KHJ86352.1"/>
    </source>
</evidence>
<dbReference type="OrthoDB" id="5860646at2759"/>
<keyword evidence="3" id="KW-1185">Reference proteome</keyword>
<sequence>MSSYPFIRVDGRNTIELIFMFISVVFIPLTILVLVIVATKSPPLMRTYKWIIFNFTATTFLTDFTICFLFDPIPLFPEIACYSKTWLANVHEDANYILL</sequence>
<reference evidence="2 3" key="1">
    <citation type="submission" date="2014-03" db="EMBL/GenBank/DDBJ databases">
        <title>Draft genome of the hookworm Oesophagostomum dentatum.</title>
        <authorList>
            <person name="Mitreva M."/>
        </authorList>
    </citation>
    <scope>NUCLEOTIDE SEQUENCE [LARGE SCALE GENOMIC DNA]</scope>
    <source>
        <strain evidence="2 3">OD-Hann</strain>
    </source>
</reference>
<evidence type="ECO:0000256" key="1">
    <source>
        <dbReference type="SAM" id="Phobius"/>
    </source>
</evidence>
<protein>
    <recommendedName>
        <fullName evidence="4">G-protein coupled receptors family 1 profile domain-containing protein</fullName>
    </recommendedName>
</protein>
<evidence type="ECO:0000313" key="3">
    <source>
        <dbReference type="Proteomes" id="UP000053660"/>
    </source>
</evidence>
<dbReference type="EMBL" id="KN560702">
    <property type="protein sequence ID" value="KHJ86352.1"/>
    <property type="molecule type" value="Genomic_DNA"/>
</dbReference>
<keyword evidence="1" id="KW-1133">Transmembrane helix</keyword>
<feature type="transmembrane region" description="Helical" evidence="1">
    <location>
        <begin position="50"/>
        <end position="70"/>
    </location>
</feature>
<dbReference type="Pfam" id="PF10318">
    <property type="entry name" value="7TM_GPCR_Srh"/>
    <property type="match status" value="1"/>
</dbReference>
<dbReference type="InterPro" id="IPR019422">
    <property type="entry name" value="7TM_GPCR_serpentine_rcpt_Srh"/>
</dbReference>